<keyword evidence="2" id="KW-1185">Reference proteome</keyword>
<evidence type="ECO:0000313" key="1">
    <source>
        <dbReference type="EMBL" id="GBN32639.1"/>
    </source>
</evidence>
<evidence type="ECO:0000313" key="2">
    <source>
        <dbReference type="Proteomes" id="UP000499080"/>
    </source>
</evidence>
<organism evidence="1 2">
    <name type="scientific">Araneus ventricosus</name>
    <name type="common">Orbweaver spider</name>
    <name type="synonym">Epeira ventricosa</name>
    <dbReference type="NCBI Taxonomy" id="182803"/>
    <lineage>
        <taxon>Eukaryota</taxon>
        <taxon>Metazoa</taxon>
        <taxon>Ecdysozoa</taxon>
        <taxon>Arthropoda</taxon>
        <taxon>Chelicerata</taxon>
        <taxon>Arachnida</taxon>
        <taxon>Araneae</taxon>
        <taxon>Araneomorphae</taxon>
        <taxon>Entelegynae</taxon>
        <taxon>Araneoidea</taxon>
        <taxon>Araneidae</taxon>
        <taxon>Araneus</taxon>
    </lineage>
</organism>
<dbReference type="EMBL" id="BGPR01008267">
    <property type="protein sequence ID" value="GBN32639.1"/>
    <property type="molecule type" value="Genomic_DNA"/>
</dbReference>
<proteinExistence type="predicted"/>
<dbReference type="AlphaFoldDB" id="A0A4Y2N1N5"/>
<accession>A0A4Y2N1N5</accession>
<protein>
    <submittedName>
        <fullName evidence="1">Uncharacterized protein</fullName>
    </submittedName>
</protein>
<gene>
    <name evidence="1" type="ORF">AVEN_149467_1</name>
</gene>
<sequence>MGRTICGFQDWFIFCCAQMDRFSSVQDRFGFALCSAEFKVQDQGLIFSEVQGASSGLGRLWGCQMEMELICVNHFSSVRSSWVAGGCAEMVTC</sequence>
<dbReference type="Proteomes" id="UP000499080">
    <property type="component" value="Unassembled WGS sequence"/>
</dbReference>
<reference evidence="1 2" key="1">
    <citation type="journal article" date="2019" name="Sci. Rep.">
        <title>Orb-weaving spider Araneus ventricosus genome elucidates the spidroin gene catalogue.</title>
        <authorList>
            <person name="Kono N."/>
            <person name="Nakamura H."/>
            <person name="Ohtoshi R."/>
            <person name="Moran D.A.P."/>
            <person name="Shinohara A."/>
            <person name="Yoshida Y."/>
            <person name="Fujiwara M."/>
            <person name="Mori M."/>
            <person name="Tomita M."/>
            <person name="Arakawa K."/>
        </authorList>
    </citation>
    <scope>NUCLEOTIDE SEQUENCE [LARGE SCALE GENOMIC DNA]</scope>
</reference>
<comment type="caution">
    <text evidence="1">The sequence shown here is derived from an EMBL/GenBank/DDBJ whole genome shotgun (WGS) entry which is preliminary data.</text>
</comment>
<name>A0A4Y2N1N5_ARAVE</name>